<dbReference type="Proteomes" id="UP000076874">
    <property type="component" value="Unassembled WGS sequence"/>
</dbReference>
<evidence type="ECO:0000313" key="2">
    <source>
        <dbReference type="EMBL" id="OAA67829.1"/>
    </source>
</evidence>
<reference evidence="2 3" key="1">
    <citation type="journal article" date="2016" name="Genome Biol. Evol.">
        <title>Divergent and convergent evolution of fungal pathogenicity.</title>
        <authorList>
            <person name="Shang Y."/>
            <person name="Xiao G."/>
            <person name="Zheng P."/>
            <person name="Cen K."/>
            <person name="Zhan S."/>
            <person name="Wang C."/>
        </authorList>
    </citation>
    <scope>NUCLEOTIDE SEQUENCE [LARGE SCALE GENOMIC DNA]</scope>
    <source>
        <strain evidence="2 3">RCEF 264</strain>
    </source>
</reference>
<accession>A0A167ZRK3</accession>
<evidence type="ECO:0000256" key="1">
    <source>
        <dbReference type="SAM" id="MobiDB-lite"/>
    </source>
</evidence>
<keyword evidence="3" id="KW-1185">Reference proteome</keyword>
<evidence type="ECO:0000313" key="3">
    <source>
        <dbReference type="Proteomes" id="UP000076874"/>
    </source>
</evidence>
<protein>
    <submittedName>
        <fullName evidence="2">Uncharacterized protein</fullName>
    </submittedName>
</protein>
<dbReference type="STRING" id="1081102.A0A167ZRK3"/>
<comment type="caution">
    <text evidence="2">The sequence shown here is derived from an EMBL/GenBank/DDBJ whole genome shotgun (WGS) entry which is preliminary data.</text>
</comment>
<feature type="compositionally biased region" description="Basic and acidic residues" evidence="1">
    <location>
        <begin position="722"/>
        <end position="733"/>
    </location>
</feature>
<feature type="compositionally biased region" description="Polar residues" evidence="1">
    <location>
        <begin position="645"/>
        <end position="657"/>
    </location>
</feature>
<proteinExistence type="predicted"/>
<dbReference type="EMBL" id="AZHD01000001">
    <property type="protein sequence ID" value="OAA67829.1"/>
    <property type="molecule type" value="Genomic_DNA"/>
</dbReference>
<feature type="compositionally biased region" description="Basic and acidic residues" evidence="1">
    <location>
        <begin position="660"/>
        <end position="689"/>
    </location>
</feature>
<feature type="region of interest" description="Disordered" evidence="1">
    <location>
        <begin position="129"/>
        <end position="184"/>
    </location>
</feature>
<feature type="region of interest" description="Disordered" evidence="1">
    <location>
        <begin position="200"/>
        <end position="219"/>
    </location>
</feature>
<dbReference type="Pfam" id="PF12511">
    <property type="entry name" value="DUF3716"/>
    <property type="match status" value="1"/>
</dbReference>
<feature type="region of interest" description="Disordered" evidence="1">
    <location>
        <begin position="607"/>
        <end position="737"/>
    </location>
</feature>
<dbReference type="OrthoDB" id="4800057at2759"/>
<feature type="region of interest" description="Disordered" evidence="1">
    <location>
        <begin position="377"/>
        <end position="421"/>
    </location>
</feature>
<feature type="compositionally biased region" description="Polar residues" evidence="1">
    <location>
        <begin position="695"/>
        <end position="714"/>
    </location>
</feature>
<sequence>MSDTHVADASDRHNDLQTDDQIDWDEVERNWLKQRAIARAKEDCEMLRQYKEEEALLQAELEEAICQQTRLTETLLQARVLVDEKHADLDWLDDQFNRRKKTITEKRAADDLRVRVWIDNGRKLRQTGRYNDQDEFSTTAESGRAKKSSVLTPGRDNANKATEAWSRAHSPVGHDQNGGRNQCNRSVSIDGIEAAKSGTSFNATSNNHEHVTGTASPSAFHDEIGEQGSVKVVDSGGIVVGVVERIYPENHWIQKLLDRPVLRPVEIRLGRKFTQAHLDAIYGGHDQKKSKWLSIMIQATGHLQERACQTCAKGQGLFSLCIIVGGSDFPRCGNCEWNKQGCHGFSGPAQPVSDGHQQQHGQRLNSVVSPAASHKLNKVTDNHIDTAPKDSHRRPKTIEQRPSTPLQSDASARSDSTPASPLLDEITKKTLVLKDDGMIFLEPNIMYGVPLRKISPDHAYWEPDWKPVEGPIQSKLKEWVDKLNALKAVPDASLTDKDRTAIFQANRQVNRGNASLKFLSNSDFHPYQLAGKQWVTPSLVHYDTLFRMVATLEELAKFRLDVSPLQWLRQRLYEIYAENPSKFKLDRTVAKLYHDPKLKDIRLKNGFGNIGRPSAGGKQRGTGELVAETSGGSAKKPTINKRKGTSTAAESTISTPNKRVFMEANKHGKREGNKQNTHKDQQRRREEIPQHPPGTASTLGASAQQTQRTRSQESIPFAHHPKATDKPESRTDLDNLDFSGYTSTDSLTNDMVVKTDWRVQQVKTTYLTSNPRTTQYWHWVDEKHAYNVSRQASPQEYDPMFEHQVLKETEPITTWGVFKEPIDFHLRLRELTRISYARDCQKIIIGTRQVEGVDRRGDVLAQFKRERTKRRFLAFMRKKGIELVRTNRDAIEKEWDSMQSDVMPGNESD</sequence>
<name>A0A167ZRK3_9HYPO</name>
<dbReference type="InterPro" id="IPR022190">
    <property type="entry name" value="DUF3716"/>
</dbReference>
<organism evidence="2 3">
    <name type="scientific">Niveomyces insectorum RCEF 264</name>
    <dbReference type="NCBI Taxonomy" id="1081102"/>
    <lineage>
        <taxon>Eukaryota</taxon>
        <taxon>Fungi</taxon>
        <taxon>Dikarya</taxon>
        <taxon>Ascomycota</taxon>
        <taxon>Pezizomycotina</taxon>
        <taxon>Sordariomycetes</taxon>
        <taxon>Hypocreomycetidae</taxon>
        <taxon>Hypocreales</taxon>
        <taxon>Cordycipitaceae</taxon>
        <taxon>Niveomyces</taxon>
    </lineage>
</organism>
<feature type="compositionally biased region" description="Basic and acidic residues" evidence="1">
    <location>
        <begin position="378"/>
        <end position="390"/>
    </location>
</feature>
<gene>
    <name evidence="2" type="ORF">SPI_00024</name>
</gene>
<feature type="compositionally biased region" description="Polar residues" evidence="1">
    <location>
        <begin position="400"/>
        <end position="419"/>
    </location>
</feature>
<dbReference type="AlphaFoldDB" id="A0A167ZRK3"/>